<evidence type="ECO:0000313" key="8">
    <source>
        <dbReference type="EMBL" id="RMY97627.1"/>
    </source>
</evidence>
<name>A0A3M7G9X5_HORWE</name>
<evidence type="ECO:0000313" key="9">
    <source>
        <dbReference type="Proteomes" id="UP000281468"/>
    </source>
</evidence>
<reference evidence="8 9" key="1">
    <citation type="journal article" date="2018" name="BMC Genomics">
        <title>Genomic evidence for intraspecific hybridization in a clonal and extremely halotolerant yeast.</title>
        <authorList>
            <person name="Gostincar C."/>
            <person name="Stajich J.E."/>
            <person name="Zupancic J."/>
            <person name="Zalar P."/>
            <person name="Gunde-Cimerman N."/>
        </authorList>
    </citation>
    <scope>NUCLEOTIDE SEQUENCE [LARGE SCALE GENOMIC DNA]</scope>
    <source>
        <strain evidence="8 9">EXF-171</strain>
    </source>
</reference>
<feature type="active site" description="Proton donor" evidence="3">
    <location>
        <position position="55"/>
    </location>
</feature>
<dbReference type="Proteomes" id="UP000281468">
    <property type="component" value="Unassembled WGS sequence"/>
</dbReference>
<dbReference type="InterPro" id="IPR036812">
    <property type="entry name" value="NAD(P)_OxRdtase_dom_sf"/>
</dbReference>
<dbReference type="GO" id="GO:0016491">
    <property type="term" value="F:oxidoreductase activity"/>
    <property type="evidence" value="ECO:0007669"/>
    <property type="project" value="UniProtKB-KW"/>
</dbReference>
<evidence type="ECO:0000256" key="2">
    <source>
        <dbReference type="ARBA" id="ARBA00023002"/>
    </source>
</evidence>
<evidence type="ECO:0000256" key="5">
    <source>
        <dbReference type="PIRSR" id="PIRSR000097-3"/>
    </source>
</evidence>
<evidence type="ECO:0000256" key="1">
    <source>
        <dbReference type="ARBA" id="ARBA00007905"/>
    </source>
</evidence>
<dbReference type="Gene3D" id="3.20.20.100">
    <property type="entry name" value="NADP-dependent oxidoreductase domain"/>
    <property type="match status" value="1"/>
</dbReference>
<dbReference type="CDD" id="cd19071">
    <property type="entry name" value="AKR_AKR1-5-like"/>
    <property type="match status" value="1"/>
</dbReference>
<dbReference type="InterPro" id="IPR020471">
    <property type="entry name" value="AKR"/>
</dbReference>
<protein>
    <recommendedName>
        <fullName evidence="7">NADP-dependent oxidoreductase domain-containing protein</fullName>
    </recommendedName>
</protein>
<comment type="caution">
    <text evidence="8">The sequence shown here is derived from an EMBL/GenBank/DDBJ whole genome shotgun (WGS) entry which is preliminary data.</text>
</comment>
<dbReference type="PROSITE" id="PS00063">
    <property type="entry name" value="ALDOKETO_REDUCTASE_3"/>
    <property type="match status" value="1"/>
</dbReference>
<gene>
    <name evidence="8" type="ORF">D0862_07974</name>
</gene>
<feature type="region of interest" description="Disordered" evidence="6">
    <location>
        <begin position="264"/>
        <end position="283"/>
    </location>
</feature>
<dbReference type="AlphaFoldDB" id="A0A3M7G9X5"/>
<dbReference type="EMBL" id="QWIQ01000259">
    <property type="protein sequence ID" value="RMY97627.1"/>
    <property type="molecule type" value="Genomic_DNA"/>
</dbReference>
<dbReference type="PRINTS" id="PR00069">
    <property type="entry name" value="ALDKETRDTASE"/>
</dbReference>
<dbReference type="PROSITE" id="PS00798">
    <property type="entry name" value="ALDOKETO_REDUCTASE_1"/>
    <property type="match status" value="1"/>
</dbReference>
<evidence type="ECO:0000259" key="7">
    <source>
        <dbReference type="Pfam" id="PF00248"/>
    </source>
</evidence>
<sequence length="283" mass="31358">MASSQTLQSSLKLNSGNQLPILGFGVWDSPSNLTTKSCLEALKVGYRHIDTAQVYGNEAEVGEAVRQSGLKRDDVWITSKIYSAAADVSSTSQKCMESVTKIDGEKGYLDLFLIHNAAVGAEPRKKMWQAMEQLYGEGKLKSIGVSNFGVGHLEDLKSYAKVWPPSVNQLELHPWNQQREVVDYCKKNGIAIEAYCPLVRNKKAEDPTLNEVAKKHNKTTAQVLVRYCIEKDWSPLPKSDNPGRIAQNADVFSFQLDKSDMEKLDAQPQEPALVLAVDNESKA</sequence>
<dbReference type="SUPFAM" id="SSF51430">
    <property type="entry name" value="NAD(P)-linked oxidoreductase"/>
    <property type="match status" value="1"/>
</dbReference>
<organism evidence="8 9">
    <name type="scientific">Hortaea werneckii</name>
    <name type="common">Black yeast</name>
    <name type="synonym">Cladosporium werneckii</name>
    <dbReference type="NCBI Taxonomy" id="91943"/>
    <lineage>
        <taxon>Eukaryota</taxon>
        <taxon>Fungi</taxon>
        <taxon>Dikarya</taxon>
        <taxon>Ascomycota</taxon>
        <taxon>Pezizomycotina</taxon>
        <taxon>Dothideomycetes</taxon>
        <taxon>Dothideomycetidae</taxon>
        <taxon>Mycosphaerellales</taxon>
        <taxon>Teratosphaeriaceae</taxon>
        <taxon>Hortaea</taxon>
    </lineage>
</organism>
<dbReference type="PANTHER" id="PTHR43827:SF13">
    <property type="entry name" value="ALDO_KETO REDUCTASE FAMILY PROTEIN"/>
    <property type="match status" value="1"/>
</dbReference>
<feature type="binding site" evidence="4">
    <location>
        <position position="115"/>
    </location>
    <ligand>
        <name>substrate</name>
    </ligand>
</feature>
<keyword evidence="2" id="KW-0560">Oxidoreductase</keyword>
<dbReference type="PIRSF" id="PIRSF000097">
    <property type="entry name" value="AKR"/>
    <property type="match status" value="1"/>
</dbReference>
<dbReference type="FunFam" id="3.20.20.100:FF:000015">
    <property type="entry name" value="Oxidoreductase, aldo/keto reductase family"/>
    <property type="match status" value="1"/>
</dbReference>
<feature type="domain" description="NADP-dependent oxidoreductase" evidence="7">
    <location>
        <begin position="39"/>
        <end position="266"/>
    </location>
</feature>
<dbReference type="Pfam" id="PF00248">
    <property type="entry name" value="Aldo_ket_red"/>
    <property type="match status" value="1"/>
</dbReference>
<accession>A0A3M7G9X5</accession>
<feature type="site" description="Lowers pKa of active site Tyr" evidence="5">
    <location>
        <position position="80"/>
    </location>
</feature>
<dbReference type="InterPro" id="IPR018170">
    <property type="entry name" value="Aldo/ket_reductase_CS"/>
</dbReference>
<evidence type="ECO:0000256" key="3">
    <source>
        <dbReference type="PIRSR" id="PIRSR000097-1"/>
    </source>
</evidence>
<dbReference type="PANTHER" id="PTHR43827">
    <property type="entry name" value="2,5-DIKETO-D-GLUCONIC ACID REDUCTASE"/>
    <property type="match status" value="1"/>
</dbReference>
<proteinExistence type="inferred from homology"/>
<evidence type="ECO:0000256" key="4">
    <source>
        <dbReference type="PIRSR" id="PIRSR000097-2"/>
    </source>
</evidence>
<evidence type="ECO:0000256" key="6">
    <source>
        <dbReference type="SAM" id="MobiDB-lite"/>
    </source>
</evidence>
<dbReference type="InterPro" id="IPR023210">
    <property type="entry name" value="NADP_OxRdtase_dom"/>
</dbReference>
<comment type="similarity">
    <text evidence="1">Belongs to the aldo/keto reductase family.</text>
</comment>